<evidence type="ECO:0000256" key="1">
    <source>
        <dbReference type="ARBA" id="ARBA00001974"/>
    </source>
</evidence>
<protein>
    <submittedName>
        <fullName evidence="9">tRNA uridine 5-carboxymethylaminomethyl modification enzyme MnmG</fullName>
    </submittedName>
</protein>
<evidence type="ECO:0000313" key="10">
    <source>
        <dbReference type="Proteomes" id="UP001293254"/>
    </source>
</evidence>
<dbReference type="Gene3D" id="1.10.150.570">
    <property type="entry name" value="GidA associated domain, C-terminal subdomain"/>
    <property type="match status" value="1"/>
</dbReference>
<organism evidence="9 10">
    <name type="scientific">Sesamum alatum</name>
    <dbReference type="NCBI Taxonomy" id="300844"/>
    <lineage>
        <taxon>Eukaryota</taxon>
        <taxon>Viridiplantae</taxon>
        <taxon>Streptophyta</taxon>
        <taxon>Embryophyta</taxon>
        <taxon>Tracheophyta</taxon>
        <taxon>Spermatophyta</taxon>
        <taxon>Magnoliopsida</taxon>
        <taxon>eudicotyledons</taxon>
        <taxon>Gunneridae</taxon>
        <taxon>Pentapetalae</taxon>
        <taxon>asterids</taxon>
        <taxon>lamiids</taxon>
        <taxon>Lamiales</taxon>
        <taxon>Pedaliaceae</taxon>
        <taxon>Sesamum</taxon>
    </lineage>
</organism>
<dbReference type="GO" id="GO:0030488">
    <property type="term" value="P:tRNA methylation"/>
    <property type="evidence" value="ECO:0007669"/>
    <property type="project" value="TreeGrafter"/>
</dbReference>
<gene>
    <name evidence="9" type="ORF">Salat_1680100</name>
</gene>
<name>A0AAE2CJV9_9LAMI</name>
<dbReference type="InterPro" id="IPR004416">
    <property type="entry name" value="MnmG"/>
</dbReference>
<reference evidence="9" key="1">
    <citation type="submission" date="2020-06" db="EMBL/GenBank/DDBJ databases">
        <authorList>
            <person name="Li T."/>
            <person name="Hu X."/>
            <person name="Zhang T."/>
            <person name="Song X."/>
            <person name="Zhang H."/>
            <person name="Dai N."/>
            <person name="Sheng W."/>
            <person name="Hou X."/>
            <person name="Wei L."/>
        </authorList>
    </citation>
    <scope>NUCLEOTIDE SEQUENCE</scope>
    <source>
        <strain evidence="9">3651</strain>
        <tissue evidence="9">Leaf</tissue>
    </source>
</reference>
<evidence type="ECO:0000256" key="3">
    <source>
        <dbReference type="ARBA" id="ARBA00022490"/>
    </source>
</evidence>
<accession>A0AAE2CJV9</accession>
<sequence length="702" mass="78902">MAASLSFHLTRFGCHFPLSCTRFTPRFFAKQRPQPLNCHITLYCRFSRTLVNSLRPSPRRGFCVSASASQELNNHRDASDERYDVIVVGGGHAGCEAALASARLGAKTLLLTLNIDRIAWQPCNPAVGGPAKSQLVHEVDALGGEIGKIADRCYLQKRVLNISRGPAVRALRAQTDKREYASEMKKIVESTPNLSIREAMVTEILVGKNDNVEGVHTFFGMKFYAPSVVLTTGTFMSGKIWVGRTCMPAGRADSRTVDFSGLEPQHGDEEISWFSFDPNYHIEREQMCCYLTRTTKSTHQLIKENLHETPTYGGWVEAKGPRYCPSIEDKIVRFQDKESHQIFLEPEGRTVPELYVQGFSTGLPEQLQLPLLRTLPGLENCSMLRPAYAVEYDYLPAHQCFRSLMTKKIEGLFFSGQINGTTGYEEAAAQGIISGINAARHSDGKSLIVLERESSYIGTLIDDLVTKDLREPYRMLTSRSEHRLLLRSDNADSRLTPLGHEIGLIDDIRWNTYKDKQARISEEKKRLKTVRVSGGDLAAEITEVSGQPVKESSTLETLLKKPHVQYKIFDKHGFGNDLLSRVEKECVEIDIKYEGFIIRQQSQLQQMVHQQHRRLPEDLDYYAMTTLSHEAREKLSKVRPQTVGQASRVGGVSPADITALLIILESNRRRAQEQRRHQLLASVVVNGGQEVSETHIKEATNT</sequence>
<keyword evidence="7" id="KW-0520">NAD</keyword>
<dbReference type="PROSITE" id="PS01280">
    <property type="entry name" value="GIDA_1"/>
    <property type="match status" value="1"/>
</dbReference>
<dbReference type="InterPro" id="IPR047001">
    <property type="entry name" value="MnmG_C_subdom"/>
</dbReference>
<keyword evidence="6" id="KW-0274">FAD</keyword>
<dbReference type="Pfam" id="PF01134">
    <property type="entry name" value="GIDA"/>
    <property type="match status" value="1"/>
</dbReference>
<dbReference type="InterPro" id="IPR049312">
    <property type="entry name" value="GIDA_C_N"/>
</dbReference>
<feature type="domain" description="tRNA uridine 5-carboxymethylaminomethyl modification enzyme C-terminal subdomain" evidence="8">
    <location>
        <begin position="591"/>
        <end position="662"/>
    </location>
</feature>
<dbReference type="SUPFAM" id="SSF51905">
    <property type="entry name" value="FAD/NAD(P)-binding domain"/>
    <property type="match status" value="1"/>
</dbReference>
<dbReference type="SMART" id="SM01228">
    <property type="entry name" value="GIDA_assoc_3"/>
    <property type="match status" value="1"/>
</dbReference>
<dbReference type="PANTHER" id="PTHR11806">
    <property type="entry name" value="GLUCOSE INHIBITED DIVISION PROTEIN A"/>
    <property type="match status" value="1"/>
</dbReference>
<evidence type="ECO:0000256" key="7">
    <source>
        <dbReference type="ARBA" id="ARBA00023027"/>
    </source>
</evidence>
<proteinExistence type="inferred from homology"/>
<keyword evidence="10" id="KW-1185">Reference proteome</keyword>
<dbReference type="InterPro" id="IPR002218">
    <property type="entry name" value="MnmG-rel"/>
</dbReference>
<keyword evidence="3" id="KW-0963">Cytoplasm</keyword>
<dbReference type="AlphaFoldDB" id="A0AAE2CJV9"/>
<evidence type="ECO:0000259" key="8">
    <source>
        <dbReference type="SMART" id="SM01228"/>
    </source>
</evidence>
<evidence type="ECO:0000313" key="9">
    <source>
        <dbReference type="EMBL" id="KAK4424865.1"/>
    </source>
</evidence>
<evidence type="ECO:0000256" key="6">
    <source>
        <dbReference type="ARBA" id="ARBA00022827"/>
    </source>
</evidence>
<dbReference type="InterPro" id="IPR036188">
    <property type="entry name" value="FAD/NAD-bd_sf"/>
</dbReference>
<dbReference type="GO" id="GO:0005739">
    <property type="term" value="C:mitochondrion"/>
    <property type="evidence" value="ECO:0007669"/>
    <property type="project" value="GOC"/>
</dbReference>
<dbReference type="FunFam" id="1.10.150.570:FF:000001">
    <property type="entry name" value="tRNA uridine 5-carboxymethylaminomethyl modification enzyme MnmG"/>
    <property type="match status" value="1"/>
</dbReference>
<dbReference type="FunFam" id="1.10.10.1800:FF:000001">
    <property type="entry name" value="tRNA uridine 5-carboxymethylaminomethyl modification enzyme MnmG"/>
    <property type="match status" value="1"/>
</dbReference>
<reference evidence="9" key="2">
    <citation type="journal article" date="2024" name="Plant">
        <title>Genomic evolution and insights into agronomic trait innovations of Sesamum species.</title>
        <authorList>
            <person name="Miao H."/>
            <person name="Wang L."/>
            <person name="Qu L."/>
            <person name="Liu H."/>
            <person name="Sun Y."/>
            <person name="Le M."/>
            <person name="Wang Q."/>
            <person name="Wei S."/>
            <person name="Zheng Y."/>
            <person name="Lin W."/>
            <person name="Duan Y."/>
            <person name="Cao H."/>
            <person name="Xiong S."/>
            <person name="Wang X."/>
            <person name="Wei L."/>
            <person name="Li C."/>
            <person name="Ma Q."/>
            <person name="Ju M."/>
            <person name="Zhao R."/>
            <person name="Li G."/>
            <person name="Mu C."/>
            <person name="Tian Q."/>
            <person name="Mei H."/>
            <person name="Zhang T."/>
            <person name="Gao T."/>
            <person name="Zhang H."/>
        </authorList>
    </citation>
    <scope>NUCLEOTIDE SEQUENCE</scope>
    <source>
        <strain evidence="9">3651</strain>
    </source>
</reference>
<dbReference type="FunFam" id="3.50.50.60:FF:000119">
    <property type="entry name" value="tRNA uridine 5-carboxymethylaminomethyl modification enzyme MnmG"/>
    <property type="match status" value="1"/>
</dbReference>
<dbReference type="InterPro" id="IPR040131">
    <property type="entry name" value="MnmG_N"/>
</dbReference>
<dbReference type="PRINTS" id="PR00411">
    <property type="entry name" value="PNDRDTASEI"/>
</dbReference>
<dbReference type="Pfam" id="PF13932">
    <property type="entry name" value="SAM_GIDA_C"/>
    <property type="match status" value="1"/>
</dbReference>
<keyword evidence="5" id="KW-0819">tRNA processing</keyword>
<dbReference type="Proteomes" id="UP001293254">
    <property type="component" value="Unassembled WGS sequence"/>
</dbReference>
<keyword evidence="4" id="KW-0285">Flavoprotein</keyword>
<dbReference type="Gene3D" id="1.10.10.1800">
    <property type="entry name" value="tRNA uridine 5-carboxymethylaminomethyl modification enzyme MnmG/GidA"/>
    <property type="match status" value="1"/>
</dbReference>
<dbReference type="GO" id="GO:0070899">
    <property type="term" value="P:mitochondrial tRNA wobble uridine modification"/>
    <property type="evidence" value="ECO:0007669"/>
    <property type="project" value="UniProtKB-ARBA"/>
</dbReference>
<dbReference type="Pfam" id="PF21680">
    <property type="entry name" value="GIDA_C_1st"/>
    <property type="match status" value="1"/>
</dbReference>
<dbReference type="NCBIfam" id="TIGR00136">
    <property type="entry name" value="mnmG_gidA"/>
    <property type="match status" value="1"/>
</dbReference>
<dbReference type="GO" id="GO:0050660">
    <property type="term" value="F:flavin adenine dinucleotide binding"/>
    <property type="evidence" value="ECO:0007669"/>
    <property type="project" value="InterPro"/>
</dbReference>
<evidence type="ECO:0000256" key="4">
    <source>
        <dbReference type="ARBA" id="ARBA00022630"/>
    </source>
</evidence>
<dbReference type="HAMAP" id="MF_00129">
    <property type="entry name" value="MnmG_GidA"/>
    <property type="match status" value="1"/>
</dbReference>
<dbReference type="PANTHER" id="PTHR11806:SF0">
    <property type="entry name" value="PROTEIN MTO1 HOMOLOG, MITOCHONDRIAL"/>
    <property type="match status" value="1"/>
</dbReference>
<dbReference type="EMBL" id="JACGWO010000006">
    <property type="protein sequence ID" value="KAK4424865.1"/>
    <property type="molecule type" value="Genomic_DNA"/>
</dbReference>
<comment type="caution">
    <text evidence="9">The sequence shown here is derived from an EMBL/GenBank/DDBJ whole genome shotgun (WGS) entry which is preliminary data.</text>
</comment>
<evidence type="ECO:0000256" key="5">
    <source>
        <dbReference type="ARBA" id="ARBA00022694"/>
    </source>
</evidence>
<comment type="cofactor">
    <cofactor evidence="1">
        <name>FAD</name>
        <dbReference type="ChEBI" id="CHEBI:57692"/>
    </cofactor>
</comment>
<dbReference type="InterPro" id="IPR026904">
    <property type="entry name" value="MnmG_C"/>
</dbReference>
<comment type="similarity">
    <text evidence="2">Belongs to the MnmG family.</text>
</comment>
<dbReference type="FunFam" id="3.50.50.60:FF:000094">
    <property type="entry name" value="tRNA uridine 5-carboxymethylaminomethyl modification enzyme MnmG"/>
    <property type="match status" value="1"/>
</dbReference>
<dbReference type="Gene3D" id="3.50.50.60">
    <property type="entry name" value="FAD/NAD(P)-binding domain"/>
    <property type="match status" value="2"/>
</dbReference>
<dbReference type="InterPro" id="IPR020595">
    <property type="entry name" value="MnmG-rel_CS"/>
</dbReference>
<evidence type="ECO:0000256" key="2">
    <source>
        <dbReference type="ARBA" id="ARBA00007653"/>
    </source>
</evidence>
<dbReference type="InterPro" id="IPR044920">
    <property type="entry name" value="MnmG_C_subdom_sf"/>
</dbReference>